<protein>
    <submittedName>
        <fullName evidence="1">Haloacid dehalogenase</fullName>
    </submittedName>
</protein>
<dbReference type="PRINTS" id="PR00413">
    <property type="entry name" value="HADHALOGNASE"/>
</dbReference>
<dbReference type="Gene3D" id="1.20.120.1600">
    <property type="match status" value="1"/>
</dbReference>
<gene>
    <name evidence="1" type="ORF">Cst04h_06160</name>
</gene>
<dbReference type="InterPro" id="IPR052550">
    <property type="entry name" value="Pyrimidine_5'-ntase_YjjG"/>
</dbReference>
<dbReference type="Gene3D" id="3.40.50.1000">
    <property type="entry name" value="HAD superfamily/HAD-like"/>
    <property type="match status" value="1"/>
</dbReference>
<dbReference type="PANTHER" id="PTHR47478:SF1">
    <property type="entry name" value="PYRIMIDINE 5'-NUCLEOTIDASE YJJG"/>
    <property type="match status" value="1"/>
</dbReference>
<dbReference type="InterPro" id="IPR036412">
    <property type="entry name" value="HAD-like_sf"/>
</dbReference>
<proteinExistence type="predicted"/>
<accession>A0ABC9ZKC0</accession>
<evidence type="ECO:0000313" key="2">
    <source>
        <dbReference type="Proteomes" id="UP000315234"/>
    </source>
</evidence>
<comment type="caution">
    <text evidence="1">The sequence shown here is derived from an EMBL/GenBank/DDBJ whole genome shotgun (WGS) entry which is preliminary data.</text>
</comment>
<dbReference type="Pfam" id="PF00702">
    <property type="entry name" value="Hydrolase"/>
    <property type="match status" value="1"/>
</dbReference>
<dbReference type="SFLD" id="SFLDG01129">
    <property type="entry name" value="C1.5:_HAD__Beta-PGM__Phosphata"/>
    <property type="match status" value="1"/>
</dbReference>
<dbReference type="EMBL" id="BJLD01000001">
    <property type="protein sequence ID" value="GEA42446.1"/>
    <property type="molecule type" value="Genomic_DNA"/>
</dbReference>
<dbReference type="SUPFAM" id="SSF56784">
    <property type="entry name" value="HAD-like"/>
    <property type="match status" value="1"/>
</dbReference>
<dbReference type="AlphaFoldDB" id="A0ABC9ZKC0"/>
<dbReference type="Proteomes" id="UP000315234">
    <property type="component" value="Unassembled WGS sequence"/>
</dbReference>
<name>A0ABC9ZKC0_CORST</name>
<reference evidence="1 2" key="1">
    <citation type="submission" date="2019-06" db="EMBL/GenBank/DDBJ databases">
        <title>Draft genome sequence of Corynebacterium striatum NBRC 15291.</title>
        <authorList>
            <person name="Miura T."/>
            <person name="Furukawa M."/>
            <person name="Shimamura M."/>
            <person name="Ohyama Y."/>
            <person name="Yamazoe A."/>
            <person name="Kawasaki H."/>
        </authorList>
    </citation>
    <scope>NUCLEOTIDE SEQUENCE [LARGE SCALE GENOMIC DNA]</scope>
    <source>
        <strain evidence="1 2">NBRC 15291</strain>
    </source>
</reference>
<dbReference type="PANTHER" id="PTHR47478">
    <property type="match status" value="1"/>
</dbReference>
<evidence type="ECO:0000313" key="1">
    <source>
        <dbReference type="EMBL" id="GEA42446.1"/>
    </source>
</evidence>
<dbReference type="InterPro" id="IPR023214">
    <property type="entry name" value="HAD_sf"/>
</dbReference>
<dbReference type="InterPro" id="IPR006439">
    <property type="entry name" value="HAD-SF_hydro_IA"/>
</dbReference>
<sequence>MLIPMIRAVLFDLDDTLMDHTSAMHAGLDEWCAELGVAQGQHARFSALERKWFSAYERGEVTHQGQRIERCREFLGQTLDDAASLAAYDGYLAAYQRNWRAFPDALPALRRALAAGLNVGILTNGARGMQEGKLRAGGLNLPEVQLIATVDLGIPKPQAAAYHEGCRVLRSEPAHTLMVGDSLANDVEGARAAGLQAVYLQRDGSGEISSLDELSF</sequence>
<organism evidence="1 2">
    <name type="scientific">Corynebacterium striatum</name>
    <dbReference type="NCBI Taxonomy" id="43770"/>
    <lineage>
        <taxon>Bacteria</taxon>
        <taxon>Bacillati</taxon>
        <taxon>Actinomycetota</taxon>
        <taxon>Actinomycetes</taxon>
        <taxon>Mycobacteriales</taxon>
        <taxon>Corynebacteriaceae</taxon>
        <taxon>Corynebacterium</taxon>
    </lineage>
</organism>
<dbReference type="NCBIfam" id="TIGR01549">
    <property type="entry name" value="HAD-SF-IA-v1"/>
    <property type="match status" value="1"/>
</dbReference>
<dbReference type="SFLD" id="SFLDS00003">
    <property type="entry name" value="Haloacid_Dehalogenase"/>
    <property type="match status" value="1"/>
</dbReference>